<feature type="domain" description="AB hydrolase-1" evidence="2">
    <location>
        <begin position="354"/>
        <end position="622"/>
    </location>
</feature>
<dbReference type="RefSeq" id="WP_123648188.1">
    <property type="nucleotide sequence ID" value="NZ_RCTY01000036.1"/>
</dbReference>
<dbReference type="Proteomes" id="UP000275910">
    <property type="component" value="Unassembled WGS sequence"/>
</dbReference>
<name>A0A3N2RFP6_LYSEN</name>
<dbReference type="InterPro" id="IPR000073">
    <property type="entry name" value="AB_hydrolase_1"/>
</dbReference>
<dbReference type="InterPro" id="IPR029058">
    <property type="entry name" value="AB_hydrolase_fold"/>
</dbReference>
<dbReference type="Pfam" id="PF12697">
    <property type="entry name" value="Abhydrolase_6"/>
    <property type="match status" value="1"/>
</dbReference>
<gene>
    <name evidence="3" type="ORF">D9T17_15090</name>
</gene>
<feature type="chain" id="PRO_5018118422" evidence="1">
    <location>
        <begin position="27"/>
        <end position="639"/>
    </location>
</feature>
<evidence type="ECO:0000256" key="1">
    <source>
        <dbReference type="SAM" id="SignalP"/>
    </source>
</evidence>
<protein>
    <submittedName>
        <fullName evidence="3">Alpha/beta fold hydrolase</fullName>
    </submittedName>
</protein>
<evidence type="ECO:0000313" key="4">
    <source>
        <dbReference type="Proteomes" id="UP000275910"/>
    </source>
</evidence>
<dbReference type="GO" id="GO:0016787">
    <property type="term" value="F:hydrolase activity"/>
    <property type="evidence" value="ECO:0007669"/>
    <property type="project" value="UniProtKB-KW"/>
</dbReference>
<dbReference type="Gene3D" id="3.40.50.1820">
    <property type="entry name" value="alpha/beta hydrolase"/>
    <property type="match status" value="1"/>
</dbReference>
<evidence type="ECO:0000313" key="3">
    <source>
        <dbReference type="EMBL" id="ROU06265.1"/>
    </source>
</evidence>
<dbReference type="SUPFAM" id="SSF53474">
    <property type="entry name" value="alpha/beta-Hydrolases"/>
    <property type="match status" value="1"/>
</dbReference>
<dbReference type="AlphaFoldDB" id="A0A3N2RFP6"/>
<sequence>MPNGPFNRLRTTLWCALALASLSGCAMVKTQTLSPSEYIARERGDVLSSGKISQATGEVLRATGLDQGECAQLSQACVDALSRLDGAPDERRLAALAELWLQQAIAREKEPDDAALAAWFEVARHAYAYLFFSQRPLDRRALEARQVQVADYYDYAVQQVVTGLYRKRRGDGADAGVRDAFEAAGWRVRMDMAGVRFPEGVRLPKELIPASTLVFSGLRNTYRRDGLGTELVAVMQDDPVAASAPAQADEGPVYSEMPSPALTALIDFPGDRLEQVLATREARVAVRDPYQADSADIRGQRVPLSANFTAGYALWLSRAHFSQQAISTLLGRKSGIDRPHIYMMQPFDPDRRILLMLHGLASSPDAWINVVNEVTGDEALRGQFQVWQVYYPTSAPIAYNQAVIRDAVGQTLRHFDPAGGSRASRDMVLIGHSMGGVLGRLLVSSSGEVLWNEVRQEYAIDAERAEAMRAKLDPMLRFQPLPQVERAIFIASPHRGTRVAGKGVVQWLAGLIKLPVTLLSGFGDVMHELAAGKRADGSRRAIPNSVDNLSETNPFVRAAADLPIAPKVRYHSIIARRDPKIALEDSDDGLVPYTSSHLPGAVSEQVITSGHSVQETAAAINEVRRILHEDIAALRDTGR</sequence>
<comment type="caution">
    <text evidence="3">The sequence shown here is derived from an EMBL/GenBank/DDBJ whole genome shotgun (WGS) entry which is preliminary data.</text>
</comment>
<organism evidence="3 4">
    <name type="scientific">Lysobacter enzymogenes</name>
    <dbReference type="NCBI Taxonomy" id="69"/>
    <lineage>
        <taxon>Bacteria</taxon>
        <taxon>Pseudomonadati</taxon>
        <taxon>Pseudomonadota</taxon>
        <taxon>Gammaproteobacteria</taxon>
        <taxon>Lysobacterales</taxon>
        <taxon>Lysobacteraceae</taxon>
        <taxon>Lysobacter</taxon>
    </lineage>
</organism>
<keyword evidence="1" id="KW-0732">Signal</keyword>
<feature type="signal peptide" evidence="1">
    <location>
        <begin position="1"/>
        <end position="26"/>
    </location>
</feature>
<reference evidence="3 4" key="1">
    <citation type="submission" date="2018-10" db="EMBL/GenBank/DDBJ databases">
        <title>The genome of Lysobacter enzymogenes OH11.</title>
        <authorList>
            <person name="Liu F."/>
            <person name="Zhao Y."/>
            <person name="Qian G."/>
            <person name="Chen Y."/>
            <person name="Xu H."/>
        </authorList>
    </citation>
    <scope>NUCLEOTIDE SEQUENCE [LARGE SCALE GENOMIC DNA]</scope>
    <source>
        <strain evidence="3 4">OH11</strain>
    </source>
</reference>
<evidence type="ECO:0000259" key="2">
    <source>
        <dbReference type="Pfam" id="PF12697"/>
    </source>
</evidence>
<dbReference type="EMBL" id="RCTY01000036">
    <property type="protein sequence ID" value="ROU06265.1"/>
    <property type="molecule type" value="Genomic_DNA"/>
</dbReference>
<keyword evidence="3" id="KW-0378">Hydrolase</keyword>
<proteinExistence type="predicted"/>
<accession>A0A3N2RFP6</accession>